<dbReference type="PANTHER" id="PTHR11138">
    <property type="entry name" value="METHIONYL-TRNA FORMYLTRANSFERASE"/>
    <property type="match status" value="1"/>
</dbReference>
<keyword evidence="4" id="KW-0808">Transferase</keyword>
<gene>
    <name evidence="3" type="ORF">BMJ33_27885</name>
    <name evidence="4" type="ORF">EMEDMD4_570011</name>
</gene>
<reference evidence="3 5" key="2">
    <citation type="journal article" date="2018" name="FEMS Microbiol. Ecol.">
        <title>Co-invading symbiotic mutualists of Medicago polymorpha retain high ancestral diversity and contain diverse accessory genomes.</title>
        <authorList>
            <person name="Porter S.S."/>
            <person name="Faber-Hammond J.J."/>
            <person name="Friesen M.L."/>
        </authorList>
    </citation>
    <scope>NUCLEOTIDE SEQUENCE [LARGE SCALE GENOMIC DNA]</scope>
    <source>
        <strain evidence="3 5">Str16</strain>
    </source>
</reference>
<dbReference type="Proteomes" id="UP000507954">
    <property type="component" value="Unassembled WGS sequence"/>
</dbReference>
<reference evidence="4" key="3">
    <citation type="submission" date="2019-06" db="EMBL/GenBank/DDBJ databases">
        <authorList>
            <person name="Le Quere A."/>
            <person name="Colella S."/>
        </authorList>
    </citation>
    <scope>NUCLEOTIDE SEQUENCE</scope>
    <source>
        <strain evidence="4">EmedicaeMD41</strain>
    </source>
</reference>
<name>A0A508X5C0_9HYPH</name>
<dbReference type="CDD" id="cd08651">
    <property type="entry name" value="FMT_core_like_4"/>
    <property type="match status" value="1"/>
</dbReference>
<dbReference type="Gene3D" id="3.40.50.12230">
    <property type="match status" value="1"/>
</dbReference>
<dbReference type="GO" id="GO:0005829">
    <property type="term" value="C:cytosol"/>
    <property type="evidence" value="ECO:0007669"/>
    <property type="project" value="TreeGrafter"/>
</dbReference>
<keyword evidence="5" id="KW-1185">Reference proteome</keyword>
<dbReference type="Proteomes" id="UP001190825">
    <property type="component" value="Unassembled WGS sequence"/>
</dbReference>
<dbReference type="InterPro" id="IPR036477">
    <property type="entry name" value="Formyl_transf_N_sf"/>
</dbReference>
<dbReference type="AlphaFoldDB" id="A0A508X5C0"/>
<feature type="domain" description="Formyl transferase N-terminal" evidence="1">
    <location>
        <begin position="3"/>
        <end position="177"/>
    </location>
</feature>
<protein>
    <submittedName>
        <fullName evidence="4">Formyl transferase domain protein</fullName>
    </submittedName>
    <submittedName>
        <fullName evidence="3">Methionyl-tRNA formyltransferase</fullName>
    </submittedName>
</protein>
<dbReference type="InterPro" id="IPR002376">
    <property type="entry name" value="Formyl_transf_N"/>
</dbReference>
<proteinExistence type="predicted"/>
<evidence type="ECO:0000313" key="3">
    <source>
        <dbReference type="EMBL" id="PLT96049.1"/>
    </source>
</evidence>
<dbReference type="EMBL" id="NBUC01000147">
    <property type="protein sequence ID" value="PLT96049.1"/>
    <property type="molecule type" value="Genomic_DNA"/>
</dbReference>
<dbReference type="PANTHER" id="PTHR11138:SF5">
    <property type="entry name" value="METHIONYL-TRNA FORMYLTRANSFERASE, MITOCHONDRIAL"/>
    <property type="match status" value="1"/>
</dbReference>
<evidence type="ECO:0000259" key="1">
    <source>
        <dbReference type="Pfam" id="PF00551"/>
    </source>
</evidence>
<feature type="domain" description="Formyl transferase C-terminal" evidence="2">
    <location>
        <begin position="203"/>
        <end position="279"/>
    </location>
</feature>
<organism evidence="4">
    <name type="scientific">Sinorhizobium medicae</name>
    <dbReference type="NCBI Taxonomy" id="110321"/>
    <lineage>
        <taxon>Bacteria</taxon>
        <taxon>Pseudomonadati</taxon>
        <taxon>Pseudomonadota</taxon>
        <taxon>Alphaproteobacteria</taxon>
        <taxon>Hyphomicrobiales</taxon>
        <taxon>Rhizobiaceae</taxon>
        <taxon>Sinorhizobium/Ensifer group</taxon>
        <taxon>Sinorhizobium</taxon>
    </lineage>
</organism>
<dbReference type="InterPro" id="IPR005793">
    <property type="entry name" value="Formyl_trans_C"/>
</dbReference>
<dbReference type="SUPFAM" id="SSF53328">
    <property type="entry name" value="Formyltransferase"/>
    <property type="match status" value="1"/>
</dbReference>
<dbReference type="Pfam" id="PF02911">
    <property type="entry name" value="Formyl_trans_C"/>
    <property type="match status" value="1"/>
</dbReference>
<evidence type="ECO:0000259" key="2">
    <source>
        <dbReference type="Pfam" id="PF02911"/>
    </source>
</evidence>
<evidence type="ECO:0000313" key="4">
    <source>
        <dbReference type="EMBL" id="VTZ64131.1"/>
    </source>
</evidence>
<dbReference type="EMBL" id="CABFNB010000125">
    <property type="protein sequence ID" value="VTZ64131.1"/>
    <property type="molecule type" value="Genomic_DNA"/>
</dbReference>
<evidence type="ECO:0000313" key="5">
    <source>
        <dbReference type="Proteomes" id="UP001190825"/>
    </source>
</evidence>
<dbReference type="CDD" id="cd08702">
    <property type="entry name" value="Arna_FMT_C"/>
    <property type="match status" value="1"/>
</dbReference>
<reference evidence="3" key="1">
    <citation type="submission" date="2017-04" db="EMBL/GenBank/DDBJ databases">
        <authorList>
            <person name="Porter S."/>
            <person name="Friesen M.L."/>
            <person name="Faber-Hammond J."/>
        </authorList>
    </citation>
    <scope>NUCLEOTIDE SEQUENCE</scope>
    <source>
        <strain evidence="3">Str16</strain>
    </source>
</reference>
<sequence length="304" mass="32616">MRIVFVGAVESSKIALEALIKAGRPPALVITLPPEAAGRHSDFVDLGNLALAAGSAVHHSTDINAPETLEAVTAVAPDLTLVIGWSQVCRRPFREIARVGTAGFHPAALPRLRGRGVIPWTILRGEEKTGSTLFWLDDGVDSGPILLQRQFPVDPDETARSLYTKHTENLAQMIVEAAAQVEAGNAARAEQNQAEASYCAKRTAEDGLIDWRQSAASILRLIRAVGAPYPGAFTFYNGQKIRIDAAVPVENSSRFIGLTGQIQAITERGFIVLCGDAECIEATSWKWAPERRPPIHGKLGGTAA</sequence>
<accession>A0A508X5C0</accession>
<dbReference type="RefSeq" id="WP_028053424.1">
    <property type="nucleotide sequence ID" value="NZ_ATYC01000008.1"/>
</dbReference>
<dbReference type="InterPro" id="IPR011034">
    <property type="entry name" value="Formyl_transferase-like_C_sf"/>
</dbReference>
<dbReference type="GO" id="GO:0004479">
    <property type="term" value="F:methionyl-tRNA formyltransferase activity"/>
    <property type="evidence" value="ECO:0007669"/>
    <property type="project" value="TreeGrafter"/>
</dbReference>
<dbReference type="SUPFAM" id="SSF50486">
    <property type="entry name" value="FMT C-terminal domain-like"/>
    <property type="match status" value="1"/>
</dbReference>
<dbReference type="Pfam" id="PF00551">
    <property type="entry name" value="Formyl_trans_N"/>
    <property type="match status" value="1"/>
</dbReference>